<name>A0A1M6AN27_9PROT</name>
<dbReference type="Proteomes" id="UP000184387">
    <property type="component" value="Unassembled WGS sequence"/>
</dbReference>
<gene>
    <name evidence="2" type="ORF">SAMN02745194_00188</name>
</gene>
<keyword evidence="2" id="KW-0808">Transferase</keyword>
<dbReference type="GO" id="GO:0032259">
    <property type="term" value="P:methylation"/>
    <property type="evidence" value="ECO:0007669"/>
    <property type="project" value="UniProtKB-KW"/>
</dbReference>
<dbReference type="OrthoDB" id="5679686at2"/>
<dbReference type="Pfam" id="PF05050">
    <property type="entry name" value="Methyltransf_21"/>
    <property type="match status" value="1"/>
</dbReference>
<keyword evidence="2" id="KW-0489">Methyltransferase</keyword>
<dbReference type="GO" id="GO:0008168">
    <property type="term" value="F:methyltransferase activity"/>
    <property type="evidence" value="ECO:0007669"/>
    <property type="project" value="UniProtKB-KW"/>
</dbReference>
<keyword evidence="3" id="KW-1185">Reference proteome</keyword>
<dbReference type="InterPro" id="IPR029063">
    <property type="entry name" value="SAM-dependent_MTases_sf"/>
</dbReference>
<dbReference type="PANTHER" id="PTHR34203">
    <property type="entry name" value="METHYLTRANSFERASE, FKBM FAMILY PROTEIN"/>
    <property type="match status" value="1"/>
</dbReference>
<dbReference type="InterPro" id="IPR006342">
    <property type="entry name" value="FkbM_mtfrase"/>
</dbReference>
<dbReference type="InterPro" id="IPR052514">
    <property type="entry name" value="SAM-dependent_MTase"/>
</dbReference>
<dbReference type="EMBL" id="FQZF01000002">
    <property type="protein sequence ID" value="SHI37872.1"/>
    <property type="molecule type" value="Genomic_DNA"/>
</dbReference>
<dbReference type="PANTHER" id="PTHR34203:SF15">
    <property type="entry name" value="SLL1173 PROTEIN"/>
    <property type="match status" value="1"/>
</dbReference>
<dbReference type="AlphaFoldDB" id="A0A1M6AN27"/>
<evidence type="ECO:0000313" key="2">
    <source>
        <dbReference type="EMBL" id="SHI37872.1"/>
    </source>
</evidence>
<evidence type="ECO:0000259" key="1">
    <source>
        <dbReference type="Pfam" id="PF05050"/>
    </source>
</evidence>
<dbReference type="RefSeq" id="WP_073130372.1">
    <property type="nucleotide sequence ID" value="NZ_FQZF01000002.1"/>
</dbReference>
<reference evidence="2 3" key="1">
    <citation type="submission" date="2016-11" db="EMBL/GenBank/DDBJ databases">
        <authorList>
            <person name="Jaros S."/>
            <person name="Januszkiewicz K."/>
            <person name="Wedrychowicz H."/>
        </authorList>
    </citation>
    <scope>NUCLEOTIDE SEQUENCE [LARGE SCALE GENOMIC DNA]</scope>
    <source>
        <strain evidence="2 3">DSM 14916</strain>
    </source>
</reference>
<evidence type="ECO:0000313" key="3">
    <source>
        <dbReference type="Proteomes" id="UP000184387"/>
    </source>
</evidence>
<dbReference type="Gene3D" id="3.40.50.150">
    <property type="entry name" value="Vaccinia Virus protein VP39"/>
    <property type="match status" value="1"/>
</dbReference>
<proteinExistence type="predicted"/>
<dbReference type="SUPFAM" id="SSF53335">
    <property type="entry name" value="S-adenosyl-L-methionine-dependent methyltransferases"/>
    <property type="match status" value="1"/>
</dbReference>
<protein>
    <submittedName>
        <fullName evidence="2">Methyltransferase, FkbM family</fullName>
    </submittedName>
</protein>
<accession>A0A1M6AN27</accession>
<sequence>MLDFTRALTVPSALRYLAWRAGGGRAAVPLRARCGARFEIRPNGLGRLGNNDYGVAYEIFSLDLYRVALEGVKRDEVRLVVDLGANVGLSALWFLNQFPACRVLAFEPHPSHAAQARRNWALGGVAERVELVEAGAGTRTRMAVLSDRGSGSTVAAEGDGLSIEIRDAFPHLTGRPIDLMKIDMEGGEYELLADPRFAGLDVRAIVMEWHARGEQGLAWCLQRLNALGYVAEPYATGPDNGMIWARRA</sequence>
<dbReference type="STRING" id="198092.SAMN02745194_00188"/>
<feature type="domain" description="Methyltransferase FkbM" evidence="1">
    <location>
        <begin position="82"/>
        <end position="214"/>
    </location>
</feature>
<dbReference type="NCBIfam" id="TIGR01444">
    <property type="entry name" value="fkbM_fam"/>
    <property type="match status" value="1"/>
</dbReference>
<organism evidence="2 3">
    <name type="scientific">Muricoccus roseus</name>
    <dbReference type="NCBI Taxonomy" id="198092"/>
    <lineage>
        <taxon>Bacteria</taxon>
        <taxon>Pseudomonadati</taxon>
        <taxon>Pseudomonadota</taxon>
        <taxon>Alphaproteobacteria</taxon>
        <taxon>Acetobacterales</taxon>
        <taxon>Roseomonadaceae</taxon>
        <taxon>Muricoccus</taxon>
    </lineage>
</organism>